<evidence type="ECO:0000256" key="2">
    <source>
        <dbReference type="ARBA" id="ARBA00005582"/>
    </source>
</evidence>
<keyword evidence="3" id="KW-0479">Metal-binding</keyword>
<keyword evidence="4 7" id="KW-0378">Hydrolase</keyword>
<sequence length="176" mass="19747">MVNHQLEKESMTTVNWGFGPAKLTWLAASADIDLNNVTSVHGYLLHNNQLAIVQNKRKGFEIPGGHVEKGETLEASLRREALEEACVTIEKPKLLGFVEVNNSKNPEFPDDSPYPKVGYLAFFCADIRELLPFSAEFETSHRQFIEPSSLPKAHHAWNSVFQQSLENLSQQVNIGD</sequence>
<proteinExistence type="inferred from homology"/>
<evidence type="ECO:0000256" key="3">
    <source>
        <dbReference type="ARBA" id="ARBA00022723"/>
    </source>
</evidence>
<dbReference type="SUPFAM" id="SSF55811">
    <property type="entry name" value="Nudix"/>
    <property type="match status" value="1"/>
</dbReference>
<comment type="caution">
    <text evidence="7">The sequence shown here is derived from an EMBL/GenBank/DDBJ whole genome shotgun (WGS) entry which is preliminary data.</text>
</comment>
<protein>
    <submittedName>
        <fullName evidence="7">NUDIX hydrolase</fullName>
    </submittedName>
</protein>
<evidence type="ECO:0000256" key="5">
    <source>
        <dbReference type="ARBA" id="ARBA00022842"/>
    </source>
</evidence>
<evidence type="ECO:0000256" key="1">
    <source>
        <dbReference type="ARBA" id="ARBA00001946"/>
    </source>
</evidence>
<dbReference type="Pfam" id="PF00293">
    <property type="entry name" value="NUDIX"/>
    <property type="match status" value="1"/>
</dbReference>
<evidence type="ECO:0000259" key="6">
    <source>
        <dbReference type="PROSITE" id="PS51462"/>
    </source>
</evidence>
<evidence type="ECO:0000313" key="7">
    <source>
        <dbReference type="EMBL" id="RXJ72690.1"/>
    </source>
</evidence>
<dbReference type="PROSITE" id="PS51462">
    <property type="entry name" value="NUDIX"/>
    <property type="match status" value="1"/>
</dbReference>
<evidence type="ECO:0000313" key="8">
    <source>
        <dbReference type="Proteomes" id="UP000290287"/>
    </source>
</evidence>
<dbReference type="GO" id="GO:0046872">
    <property type="term" value="F:metal ion binding"/>
    <property type="evidence" value="ECO:0007669"/>
    <property type="project" value="UniProtKB-KW"/>
</dbReference>
<keyword evidence="8" id="KW-1185">Reference proteome</keyword>
<keyword evidence="5" id="KW-0460">Magnesium</keyword>
<name>A0A4Q0YNX8_9GAMM</name>
<gene>
    <name evidence="7" type="ORF">CS022_13690</name>
</gene>
<dbReference type="PANTHER" id="PTHR43758:SF8">
    <property type="entry name" value="8-OXO-DGTP DIPHOSPHATASE YTKD-RELATED"/>
    <property type="match status" value="1"/>
</dbReference>
<dbReference type="InterPro" id="IPR000086">
    <property type="entry name" value="NUDIX_hydrolase_dom"/>
</dbReference>
<comment type="similarity">
    <text evidence="2">Belongs to the Nudix hydrolase family.</text>
</comment>
<feature type="domain" description="Nudix hydrolase" evidence="6">
    <location>
        <begin position="35"/>
        <end position="169"/>
    </location>
</feature>
<organism evidence="7 8">
    <name type="scientific">Veronia nyctiphanis</name>
    <dbReference type="NCBI Taxonomy" id="1278244"/>
    <lineage>
        <taxon>Bacteria</taxon>
        <taxon>Pseudomonadati</taxon>
        <taxon>Pseudomonadota</taxon>
        <taxon>Gammaproteobacteria</taxon>
        <taxon>Vibrionales</taxon>
        <taxon>Vibrionaceae</taxon>
        <taxon>Veronia</taxon>
    </lineage>
</organism>
<dbReference type="InterPro" id="IPR015797">
    <property type="entry name" value="NUDIX_hydrolase-like_dom_sf"/>
</dbReference>
<accession>A0A4Q0YNX8</accession>
<dbReference type="PANTHER" id="PTHR43758">
    <property type="entry name" value="7,8-DIHYDRO-8-OXOGUANINE TRIPHOSPHATASE"/>
    <property type="match status" value="1"/>
</dbReference>
<reference evidence="7 8" key="1">
    <citation type="submission" date="2017-10" db="EMBL/GenBank/DDBJ databases">
        <title>Nyctiphanis sp. nov., isolated from the stomach of the euphausiid Nyctiphanes simplex (Hansen, 1911) in the Gulf of California.</title>
        <authorList>
            <person name="Gomez-Gil B."/>
            <person name="Aguilar-Mendez M."/>
            <person name="Lopez-Cortes A."/>
            <person name="Gomez-Gutierrez J."/>
            <person name="Roque A."/>
            <person name="Lang E."/>
            <person name="Gonzalez-Castillo A."/>
        </authorList>
    </citation>
    <scope>NUCLEOTIDE SEQUENCE [LARGE SCALE GENOMIC DNA]</scope>
    <source>
        <strain evidence="7 8">CAIM 600</strain>
    </source>
</reference>
<evidence type="ECO:0000256" key="4">
    <source>
        <dbReference type="ARBA" id="ARBA00022801"/>
    </source>
</evidence>
<dbReference type="CDD" id="cd02883">
    <property type="entry name" value="NUDIX_Hydrolase"/>
    <property type="match status" value="1"/>
</dbReference>
<dbReference type="Gene3D" id="3.90.79.10">
    <property type="entry name" value="Nucleoside Triphosphate Pyrophosphohydrolase"/>
    <property type="match status" value="1"/>
</dbReference>
<dbReference type="Proteomes" id="UP000290287">
    <property type="component" value="Unassembled WGS sequence"/>
</dbReference>
<dbReference type="AlphaFoldDB" id="A0A4Q0YNX8"/>
<dbReference type="EMBL" id="PEIB01000016">
    <property type="protein sequence ID" value="RXJ72690.1"/>
    <property type="molecule type" value="Genomic_DNA"/>
</dbReference>
<dbReference type="GO" id="GO:0016818">
    <property type="term" value="F:hydrolase activity, acting on acid anhydrides, in phosphorus-containing anhydrides"/>
    <property type="evidence" value="ECO:0007669"/>
    <property type="project" value="TreeGrafter"/>
</dbReference>
<comment type="cofactor">
    <cofactor evidence="1">
        <name>Mg(2+)</name>
        <dbReference type="ChEBI" id="CHEBI:18420"/>
    </cofactor>
</comment>